<name>A0A1E8PQF2_9BURK</name>
<protein>
    <submittedName>
        <fullName evidence="1">Uncharacterized protein</fullName>
    </submittedName>
</protein>
<reference evidence="1 2" key="1">
    <citation type="submission" date="2016-10" db="EMBL/GenBank/DDBJ databases">
        <title>Updated version of Genome Assembly of Janthinobacterium lividum ERGS5:01.</title>
        <authorList>
            <person name="Kumar R."/>
            <person name="Acharya V."/>
            <person name="Singh D."/>
        </authorList>
    </citation>
    <scope>NUCLEOTIDE SEQUENCE [LARGE SCALE GENOMIC DNA]</scope>
    <source>
        <strain evidence="1 2">ERGS5:01</strain>
    </source>
</reference>
<organism evidence="1 2">
    <name type="scientific">Janthinobacterium lividum</name>
    <dbReference type="NCBI Taxonomy" id="29581"/>
    <lineage>
        <taxon>Bacteria</taxon>
        <taxon>Pseudomonadati</taxon>
        <taxon>Pseudomonadota</taxon>
        <taxon>Betaproteobacteria</taxon>
        <taxon>Burkholderiales</taxon>
        <taxon>Oxalobacteraceae</taxon>
        <taxon>Janthinobacterium</taxon>
    </lineage>
</organism>
<comment type="caution">
    <text evidence="1">The sequence shown here is derived from an EMBL/GenBank/DDBJ whole genome shotgun (WGS) entry which is preliminary data.</text>
</comment>
<dbReference type="Proteomes" id="UP000092634">
    <property type="component" value="Unassembled WGS sequence"/>
</dbReference>
<proteinExistence type="predicted"/>
<dbReference type="EMBL" id="MAQB02000001">
    <property type="protein sequence ID" value="OFJ48516.1"/>
    <property type="molecule type" value="Genomic_DNA"/>
</dbReference>
<evidence type="ECO:0000313" key="1">
    <source>
        <dbReference type="EMBL" id="OFJ48516.1"/>
    </source>
</evidence>
<dbReference type="AlphaFoldDB" id="A0A1E8PQF2"/>
<gene>
    <name evidence="1" type="ORF">BA896_005840</name>
</gene>
<evidence type="ECO:0000313" key="2">
    <source>
        <dbReference type="Proteomes" id="UP000092634"/>
    </source>
</evidence>
<sequence>MSGVADRVFDDKYALIDEDTGDPLVNTEYAIKRANGRVEFGTTDEKGHTHLMAAVVHAESIEIYS</sequence>
<accession>A0A1E8PQF2</accession>